<accession>A0A3B9GW31</accession>
<dbReference type="EMBL" id="DMAN01000128">
    <property type="protein sequence ID" value="HAE26665.1"/>
    <property type="molecule type" value="Genomic_DNA"/>
</dbReference>
<keyword evidence="1" id="KW-0472">Membrane</keyword>
<keyword evidence="1" id="KW-1133">Transmembrane helix</keyword>
<dbReference type="InterPro" id="IPR058058">
    <property type="entry name" value="CBU_0592-like"/>
</dbReference>
<feature type="domain" description="CBU-0592-like" evidence="2">
    <location>
        <begin position="15"/>
        <end position="90"/>
    </location>
</feature>
<sequence>MRRNFLTTESVSVLHDAIGIVGVSIVLLAYFLLQTEKVGARSVIYLLMNLIGSLGVLVSLSRNFNLASFAIETSWVLISVFGLTTLVYKRWRRSR</sequence>
<reference evidence="3 4" key="1">
    <citation type="journal article" date="2018" name="Nat. Biotechnol.">
        <title>A standardized bacterial taxonomy based on genome phylogeny substantially revises the tree of life.</title>
        <authorList>
            <person name="Parks D.H."/>
            <person name="Chuvochina M."/>
            <person name="Waite D.W."/>
            <person name="Rinke C."/>
            <person name="Skarshewski A."/>
            <person name="Chaumeil P.A."/>
            <person name="Hugenholtz P."/>
        </authorList>
    </citation>
    <scope>NUCLEOTIDE SEQUENCE [LARGE SCALE GENOMIC DNA]</scope>
    <source>
        <strain evidence="3">UBA8733</strain>
    </source>
</reference>
<feature type="transmembrane region" description="Helical" evidence="1">
    <location>
        <begin position="66"/>
        <end position="88"/>
    </location>
</feature>
<proteinExistence type="predicted"/>
<comment type="caution">
    <text evidence="3">The sequence shown here is derived from an EMBL/GenBank/DDBJ whole genome shotgun (WGS) entry which is preliminary data.</text>
</comment>
<evidence type="ECO:0000256" key="1">
    <source>
        <dbReference type="SAM" id="Phobius"/>
    </source>
</evidence>
<evidence type="ECO:0000313" key="3">
    <source>
        <dbReference type="EMBL" id="HAE26665.1"/>
    </source>
</evidence>
<dbReference type="Proteomes" id="UP000259610">
    <property type="component" value="Unassembled WGS sequence"/>
</dbReference>
<organism evidence="3 4">
    <name type="scientific">Hyphomonas adhaerens</name>
    <dbReference type="NCBI Taxonomy" id="81029"/>
    <lineage>
        <taxon>Bacteria</taxon>
        <taxon>Pseudomonadati</taxon>
        <taxon>Pseudomonadota</taxon>
        <taxon>Alphaproteobacteria</taxon>
        <taxon>Hyphomonadales</taxon>
        <taxon>Hyphomonadaceae</taxon>
        <taxon>Hyphomonas</taxon>
    </lineage>
</organism>
<feature type="transmembrane region" description="Helical" evidence="1">
    <location>
        <begin position="43"/>
        <end position="60"/>
    </location>
</feature>
<feature type="transmembrane region" description="Helical" evidence="1">
    <location>
        <begin position="12"/>
        <end position="31"/>
    </location>
</feature>
<dbReference type="NCBIfam" id="NF047864">
    <property type="entry name" value="CBU_0592_membra"/>
    <property type="match status" value="1"/>
</dbReference>
<gene>
    <name evidence="3" type="ORF">DCG58_05855</name>
</gene>
<keyword evidence="1" id="KW-0812">Transmembrane</keyword>
<evidence type="ECO:0000259" key="2">
    <source>
        <dbReference type="Pfam" id="PF26604"/>
    </source>
</evidence>
<protein>
    <recommendedName>
        <fullName evidence="2">CBU-0592-like domain-containing protein</fullName>
    </recommendedName>
</protein>
<dbReference type="AlphaFoldDB" id="A0A3B9GW31"/>
<evidence type="ECO:0000313" key="4">
    <source>
        <dbReference type="Proteomes" id="UP000259610"/>
    </source>
</evidence>
<dbReference type="Pfam" id="PF26604">
    <property type="entry name" value="CBU_0592"/>
    <property type="match status" value="1"/>
</dbReference>
<name>A0A3B9GW31_9PROT</name>